<dbReference type="EMBL" id="JAWDIO010000002">
    <property type="protein sequence ID" value="MDU0355665.1"/>
    <property type="molecule type" value="Genomic_DNA"/>
</dbReference>
<gene>
    <name evidence="1" type="ORF">RS130_18850</name>
</gene>
<reference evidence="1 2" key="1">
    <citation type="submission" date="2023-10" db="EMBL/GenBank/DDBJ databases">
        <title>Glaciecola aquimarina strain GGW-M5 nov., isolated from a coastal seawater.</title>
        <authorList>
            <person name="Bayburt H."/>
            <person name="Kim J.M."/>
            <person name="Choi B.J."/>
            <person name="Jeon C.O."/>
        </authorList>
    </citation>
    <scope>NUCLEOTIDE SEQUENCE [LARGE SCALE GENOMIC DNA]</scope>
    <source>
        <strain evidence="1 2">KCTC 32108</strain>
    </source>
</reference>
<name>A0ABU3T072_9ALTE</name>
<keyword evidence="2" id="KW-1185">Reference proteome</keyword>
<comment type="caution">
    <text evidence="1">The sequence shown here is derived from an EMBL/GenBank/DDBJ whole genome shotgun (WGS) entry which is preliminary data.</text>
</comment>
<sequence length="99" mass="10549">MTRIIAIVSALGLITLLMCLVITLQETELLTPEKTMVREINLAVPPPPPPPPPANQQAQFDAAPSLELNVDGAGPEIQFAQVELAGKTELANLPLPEMS</sequence>
<proteinExistence type="predicted"/>
<evidence type="ECO:0000313" key="1">
    <source>
        <dbReference type="EMBL" id="MDU0355665.1"/>
    </source>
</evidence>
<evidence type="ECO:0008006" key="3">
    <source>
        <dbReference type="Google" id="ProtNLM"/>
    </source>
</evidence>
<organism evidence="1 2">
    <name type="scientific">Paraglaciecola aquimarina</name>
    <dbReference type="NCBI Taxonomy" id="1235557"/>
    <lineage>
        <taxon>Bacteria</taxon>
        <taxon>Pseudomonadati</taxon>
        <taxon>Pseudomonadota</taxon>
        <taxon>Gammaproteobacteria</taxon>
        <taxon>Alteromonadales</taxon>
        <taxon>Alteromonadaceae</taxon>
        <taxon>Paraglaciecola</taxon>
    </lineage>
</organism>
<evidence type="ECO:0000313" key="2">
    <source>
        <dbReference type="Proteomes" id="UP001247805"/>
    </source>
</evidence>
<protein>
    <recommendedName>
        <fullName evidence="3">Energy transducer TonB</fullName>
    </recommendedName>
</protein>
<dbReference type="Proteomes" id="UP001247805">
    <property type="component" value="Unassembled WGS sequence"/>
</dbReference>
<dbReference type="RefSeq" id="WP_316027196.1">
    <property type="nucleotide sequence ID" value="NZ_JAWDIO010000002.1"/>
</dbReference>
<accession>A0ABU3T072</accession>